<comment type="catalytic activity">
    <reaction evidence="1">
        <text>ATP + protein L-histidine = ADP + protein N-phospho-L-histidine.</text>
        <dbReference type="EC" id="2.7.13.3"/>
    </reaction>
</comment>
<feature type="region of interest" description="Disordered" evidence="9">
    <location>
        <begin position="413"/>
        <end position="473"/>
    </location>
</feature>
<keyword evidence="5" id="KW-0547">Nucleotide-binding</keyword>
<keyword evidence="6" id="KW-0418">Kinase</keyword>
<dbReference type="PANTHER" id="PTHR24421">
    <property type="entry name" value="NITRATE/NITRITE SENSOR PROTEIN NARX-RELATED"/>
    <property type="match status" value="1"/>
</dbReference>
<dbReference type="Gene3D" id="3.30.565.10">
    <property type="entry name" value="Histidine kinase-like ATPase, C-terminal domain"/>
    <property type="match status" value="1"/>
</dbReference>
<feature type="transmembrane region" description="Helical" evidence="10">
    <location>
        <begin position="206"/>
        <end position="223"/>
    </location>
</feature>
<dbReference type="Gene3D" id="1.20.5.1930">
    <property type="match status" value="1"/>
</dbReference>
<dbReference type="AlphaFoldDB" id="A0A2U1ZZ16"/>
<organism evidence="12 13">
    <name type="scientific">Serinibacter arcticus</name>
    <dbReference type="NCBI Taxonomy" id="1655435"/>
    <lineage>
        <taxon>Bacteria</taxon>
        <taxon>Bacillati</taxon>
        <taxon>Actinomycetota</taxon>
        <taxon>Actinomycetes</taxon>
        <taxon>Micrococcales</taxon>
        <taxon>Beutenbergiaceae</taxon>
        <taxon>Serinibacter</taxon>
    </lineage>
</organism>
<keyword evidence="8" id="KW-0902">Two-component regulatory system</keyword>
<dbReference type="CDD" id="cd16917">
    <property type="entry name" value="HATPase_UhpB-NarQ-NarX-like"/>
    <property type="match status" value="1"/>
</dbReference>
<evidence type="ECO:0000256" key="7">
    <source>
        <dbReference type="ARBA" id="ARBA00022840"/>
    </source>
</evidence>
<keyword evidence="10" id="KW-0472">Membrane</keyword>
<evidence type="ECO:0000256" key="9">
    <source>
        <dbReference type="SAM" id="MobiDB-lite"/>
    </source>
</evidence>
<keyword evidence="10" id="KW-1133">Transmembrane helix</keyword>
<feature type="transmembrane region" description="Helical" evidence="10">
    <location>
        <begin position="61"/>
        <end position="79"/>
    </location>
</feature>
<feature type="domain" description="Signal transduction histidine kinase subgroup 3 dimerisation and phosphoacceptor" evidence="11">
    <location>
        <begin position="255"/>
        <end position="318"/>
    </location>
</feature>
<keyword evidence="3" id="KW-0597">Phosphoprotein</keyword>
<keyword evidence="7" id="KW-0067">ATP-binding</keyword>
<name>A0A2U1ZZ16_9MICO</name>
<keyword evidence="13" id="KW-1185">Reference proteome</keyword>
<dbReference type="GO" id="GO:0016020">
    <property type="term" value="C:membrane"/>
    <property type="evidence" value="ECO:0007669"/>
    <property type="project" value="InterPro"/>
</dbReference>
<evidence type="ECO:0000259" key="11">
    <source>
        <dbReference type="Pfam" id="PF07730"/>
    </source>
</evidence>
<evidence type="ECO:0000256" key="6">
    <source>
        <dbReference type="ARBA" id="ARBA00022777"/>
    </source>
</evidence>
<accession>A0A2U1ZZ16</accession>
<feature type="transmembrane region" description="Helical" evidence="10">
    <location>
        <begin position="153"/>
        <end position="172"/>
    </location>
</feature>
<dbReference type="EC" id="2.7.13.3" evidence="2"/>
<dbReference type="Pfam" id="PF07730">
    <property type="entry name" value="HisKA_3"/>
    <property type="match status" value="1"/>
</dbReference>
<evidence type="ECO:0000313" key="13">
    <source>
        <dbReference type="Proteomes" id="UP000245166"/>
    </source>
</evidence>
<dbReference type="GO" id="GO:0005524">
    <property type="term" value="F:ATP binding"/>
    <property type="evidence" value="ECO:0007669"/>
    <property type="project" value="UniProtKB-KW"/>
</dbReference>
<evidence type="ECO:0000256" key="8">
    <source>
        <dbReference type="ARBA" id="ARBA00023012"/>
    </source>
</evidence>
<evidence type="ECO:0000256" key="1">
    <source>
        <dbReference type="ARBA" id="ARBA00000085"/>
    </source>
</evidence>
<dbReference type="EMBL" id="PYHR01000002">
    <property type="protein sequence ID" value="PWD52190.1"/>
    <property type="molecule type" value="Genomic_DNA"/>
</dbReference>
<comment type="caution">
    <text evidence="12">The sequence shown here is derived from an EMBL/GenBank/DDBJ whole genome shotgun (WGS) entry which is preliminary data.</text>
</comment>
<dbReference type="PANTHER" id="PTHR24421:SF10">
    <property type="entry name" value="NITRATE_NITRITE SENSOR PROTEIN NARQ"/>
    <property type="match status" value="1"/>
</dbReference>
<dbReference type="Proteomes" id="UP000245166">
    <property type="component" value="Unassembled WGS sequence"/>
</dbReference>
<keyword evidence="4" id="KW-0808">Transferase</keyword>
<evidence type="ECO:0000256" key="3">
    <source>
        <dbReference type="ARBA" id="ARBA00022553"/>
    </source>
</evidence>
<dbReference type="InterPro" id="IPR011712">
    <property type="entry name" value="Sig_transdc_His_kin_sub3_dim/P"/>
</dbReference>
<keyword evidence="10" id="KW-0812">Transmembrane</keyword>
<reference evidence="12 13" key="1">
    <citation type="submission" date="2018-03" db="EMBL/GenBank/DDBJ databases">
        <title>Genome assembly of novel Miniimonas species PCH200.</title>
        <authorList>
            <person name="Thakur V."/>
            <person name="Kumar V."/>
            <person name="Singh D."/>
        </authorList>
    </citation>
    <scope>NUCLEOTIDE SEQUENCE [LARGE SCALE GENOMIC DNA]</scope>
    <source>
        <strain evidence="12 13">PCH200</strain>
    </source>
</reference>
<evidence type="ECO:0000313" key="12">
    <source>
        <dbReference type="EMBL" id="PWD52190.1"/>
    </source>
</evidence>
<dbReference type="InterPro" id="IPR050482">
    <property type="entry name" value="Sensor_HK_TwoCompSys"/>
</dbReference>
<sequence length="473" mass="49305">MPPASVAAPQPHMSPGVTLADPRAHAVGRTSARGPTRDGHRLAYRGEVPDSSRVPFPVADVATAAIVGGGWTLAVALLARSPWWHPSSVTSYHWTGVLLAVAVAARRRWPVAGFWLVLAGTVLVQRAGLQSYFQVLPLAVASFAVVRAGRLGWLAALVPAVLGAAAMTVAGYPELLLRLVPPWSSPVDLLPGYGFPLVVTRNYSELVQLVAIVVAAVVLGHVFHRLDTARAELEARNAELVRLQGVEADRAVTAERNRIARDLHDVVAHHVTAIVVRAQAARHVLERRPETGPEALGWIAAEGKEALGAMRSMVHVLRVDAPTVTTANDLRDSLHQTVERLRAGGLDVTLAIDPAPAGAGGEVSAEVGAEVGVAVVRIAQEALTNVALHSAATSAAVTLGGDGESLVLTVTDPGPALAPPSGRSPRGGNGVRHMTDRAAALGGEVSVGPDGTGWRVAARLPHGRPTTGTEEGR</sequence>
<evidence type="ECO:0000256" key="10">
    <source>
        <dbReference type="SAM" id="Phobius"/>
    </source>
</evidence>
<dbReference type="GO" id="GO:0046983">
    <property type="term" value="F:protein dimerization activity"/>
    <property type="evidence" value="ECO:0007669"/>
    <property type="project" value="InterPro"/>
</dbReference>
<proteinExistence type="predicted"/>
<evidence type="ECO:0000256" key="2">
    <source>
        <dbReference type="ARBA" id="ARBA00012438"/>
    </source>
</evidence>
<dbReference type="SUPFAM" id="SSF55874">
    <property type="entry name" value="ATPase domain of HSP90 chaperone/DNA topoisomerase II/histidine kinase"/>
    <property type="match status" value="1"/>
</dbReference>
<dbReference type="InterPro" id="IPR036890">
    <property type="entry name" value="HATPase_C_sf"/>
</dbReference>
<protein>
    <recommendedName>
        <fullName evidence="2">histidine kinase</fullName>
        <ecNumber evidence="2">2.7.13.3</ecNumber>
    </recommendedName>
</protein>
<evidence type="ECO:0000256" key="5">
    <source>
        <dbReference type="ARBA" id="ARBA00022741"/>
    </source>
</evidence>
<dbReference type="GO" id="GO:0000155">
    <property type="term" value="F:phosphorelay sensor kinase activity"/>
    <property type="evidence" value="ECO:0007669"/>
    <property type="project" value="InterPro"/>
</dbReference>
<gene>
    <name evidence="12" type="ORF">C8046_17635</name>
</gene>
<evidence type="ECO:0000256" key="4">
    <source>
        <dbReference type="ARBA" id="ARBA00022679"/>
    </source>
</evidence>